<evidence type="ECO:0000313" key="1">
    <source>
        <dbReference type="EMBL" id="KAL3695298.1"/>
    </source>
</evidence>
<comment type="caution">
    <text evidence="1">The sequence shown here is derived from an EMBL/GenBank/DDBJ whole genome shotgun (WGS) entry which is preliminary data.</text>
</comment>
<protein>
    <submittedName>
        <fullName evidence="1">Uncharacterized protein</fullName>
    </submittedName>
</protein>
<proteinExistence type="predicted"/>
<gene>
    <name evidence="1" type="ORF">R1sor_009374</name>
</gene>
<sequence length="157" mass="17979">MEATFMTDLFRTVRRKKYHRFDSLDSSAEGLIAPKRILKRLNADVGRSRTRILIRNHLFRFIRHVCLLSCSTMSHCASSRSRASASMAAGIHRNARDHVFWSQHQQRKEADNQIQLVWAYNVAINGAALSDLELKSRGAQDCRGTNGKYECDLQIDD</sequence>
<keyword evidence="2" id="KW-1185">Reference proteome</keyword>
<reference evidence="1 2" key="1">
    <citation type="submission" date="2024-09" db="EMBL/GenBank/DDBJ databases">
        <title>Chromosome-scale assembly of Riccia sorocarpa.</title>
        <authorList>
            <person name="Paukszto L."/>
        </authorList>
    </citation>
    <scope>NUCLEOTIDE SEQUENCE [LARGE SCALE GENOMIC DNA]</scope>
    <source>
        <strain evidence="1">LP-2024</strain>
        <tissue evidence="1">Aerial parts of the thallus</tissue>
    </source>
</reference>
<accession>A0ABD3HUY2</accession>
<name>A0ABD3HUY2_9MARC</name>
<evidence type="ECO:0000313" key="2">
    <source>
        <dbReference type="Proteomes" id="UP001633002"/>
    </source>
</evidence>
<organism evidence="1 2">
    <name type="scientific">Riccia sorocarpa</name>
    <dbReference type="NCBI Taxonomy" id="122646"/>
    <lineage>
        <taxon>Eukaryota</taxon>
        <taxon>Viridiplantae</taxon>
        <taxon>Streptophyta</taxon>
        <taxon>Embryophyta</taxon>
        <taxon>Marchantiophyta</taxon>
        <taxon>Marchantiopsida</taxon>
        <taxon>Marchantiidae</taxon>
        <taxon>Marchantiales</taxon>
        <taxon>Ricciaceae</taxon>
        <taxon>Riccia</taxon>
    </lineage>
</organism>
<dbReference type="Proteomes" id="UP001633002">
    <property type="component" value="Unassembled WGS sequence"/>
</dbReference>
<dbReference type="EMBL" id="JBJQOH010000002">
    <property type="protein sequence ID" value="KAL3695298.1"/>
    <property type="molecule type" value="Genomic_DNA"/>
</dbReference>
<dbReference type="AlphaFoldDB" id="A0ABD3HUY2"/>